<feature type="transmembrane region" description="Helical" evidence="6">
    <location>
        <begin position="341"/>
        <end position="360"/>
    </location>
</feature>
<dbReference type="CDD" id="cd17316">
    <property type="entry name" value="MFS_SV2_like"/>
    <property type="match status" value="1"/>
</dbReference>
<dbReference type="SUPFAM" id="SSF103473">
    <property type="entry name" value="MFS general substrate transporter"/>
    <property type="match status" value="1"/>
</dbReference>
<feature type="transmembrane region" description="Helical" evidence="6">
    <location>
        <begin position="99"/>
        <end position="118"/>
    </location>
</feature>
<dbReference type="AlphaFoldDB" id="A0A485K8U2"/>
<feature type="transmembrane region" description="Helical" evidence="6">
    <location>
        <begin position="432"/>
        <end position="452"/>
    </location>
</feature>
<keyword evidence="3 6" id="KW-0812">Transmembrane</keyword>
<feature type="transmembrane region" description="Helical" evidence="6">
    <location>
        <begin position="124"/>
        <end position="145"/>
    </location>
</feature>
<name>A0A485K8U2_9STRA</name>
<dbReference type="PROSITE" id="PS00217">
    <property type="entry name" value="SUGAR_TRANSPORT_2"/>
    <property type="match status" value="1"/>
</dbReference>
<keyword evidence="5 6" id="KW-0472">Membrane</keyword>
<feature type="transmembrane region" description="Helical" evidence="6">
    <location>
        <begin position="401"/>
        <end position="420"/>
    </location>
</feature>
<proteinExistence type="predicted"/>
<dbReference type="Pfam" id="PF00083">
    <property type="entry name" value="Sugar_tr"/>
    <property type="match status" value="1"/>
</dbReference>
<dbReference type="PROSITE" id="PS50850">
    <property type="entry name" value="MFS"/>
    <property type="match status" value="1"/>
</dbReference>
<protein>
    <submittedName>
        <fullName evidence="9">Aste57867_2504 protein</fullName>
    </submittedName>
</protein>
<dbReference type="InterPro" id="IPR005829">
    <property type="entry name" value="Sugar_transporter_CS"/>
</dbReference>
<sequence>MSTDVQAITDRLDALPIRGLFGISGHYWGLLGKTGFGWAMDSMDTFLFTYLASVNGGWKFEIKPTTHQMSLLGSAAFAGSLVGAFTFGQLADIYGRRNMFMVTLLIFMVGTLLCGAANSFETMLAFRFLAGLGLGGELPVASALVQEMVPTRVRGRIIVILESFWSIGCMFAVLLAFELTKHVSWRTVFYLSAIPALWAVVIRFSVPESPKWLASVGRVGEANAIVEKIEAVHGVAVATGQVPVAHTTEAGGLWKYLKPQDRIGLLFRGEFLARTIVLWTVWTGIAFSYYAIYVYLPIIRSKEVGGYNINKSTWSIFFIVFWQLPGYISASYLVEIIGRKITLFVYLIGAFTSSLAFGYVENTQRNLMITGAFMSWFMLGAWGSLYAYTPENYPTAIRATGCSYPGGISRIGAIAGPYVMPIMIDAGWSAGAIMWVAGGVPLLLISIVLLVFGFETRGQDLEACPKIDAILKAKFGDQEAKDFVVTPVVEAYEMK</sequence>
<evidence type="ECO:0000256" key="3">
    <source>
        <dbReference type="ARBA" id="ARBA00022692"/>
    </source>
</evidence>
<feature type="transmembrane region" description="Helical" evidence="6">
    <location>
        <begin position="316"/>
        <end position="334"/>
    </location>
</feature>
<keyword evidence="4 6" id="KW-1133">Transmembrane helix</keyword>
<dbReference type="InterPro" id="IPR005828">
    <property type="entry name" value="MFS_sugar_transport-like"/>
</dbReference>
<evidence type="ECO:0000313" key="8">
    <source>
        <dbReference type="EMBL" id="KAF0717085.1"/>
    </source>
</evidence>
<evidence type="ECO:0000313" key="9">
    <source>
        <dbReference type="EMBL" id="VFT79703.1"/>
    </source>
</evidence>
<organism evidence="9 10">
    <name type="scientific">Aphanomyces stellatus</name>
    <dbReference type="NCBI Taxonomy" id="120398"/>
    <lineage>
        <taxon>Eukaryota</taxon>
        <taxon>Sar</taxon>
        <taxon>Stramenopiles</taxon>
        <taxon>Oomycota</taxon>
        <taxon>Saprolegniomycetes</taxon>
        <taxon>Saprolegniales</taxon>
        <taxon>Verrucalvaceae</taxon>
        <taxon>Aphanomyces</taxon>
    </lineage>
</organism>
<dbReference type="PANTHER" id="PTHR23511">
    <property type="entry name" value="SYNAPTIC VESICLE GLYCOPROTEIN 2"/>
    <property type="match status" value="1"/>
</dbReference>
<feature type="transmembrane region" description="Helical" evidence="6">
    <location>
        <begin position="183"/>
        <end position="202"/>
    </location>
</feature>
<dbReference type="PANTHER" id="PTHR23511:SF5">
    <property type="entry name" value="MAJOR FACILITATOR-TYPE TRANSPORTER HXNZ-RELATED"/>
    <property type="match status" value="1"/>
</dbReference>
<gene>
    <name evidence="9" type="primary">Aste57867_2504</name>
    <name evidence="8" type="ORF">As57867_002497</name>
    <name evidence="9" type="ORF">ASTE57867_2504</name>
</gene>
<keyword evidence="10" id="KW-1185">Reference proteome</keyword>
<feature type="transmembrane region" description="Helical" evidence="6">
    <location>
        <begin position="69"/>
        <end position="87"/>
    </location>
</feature>
<evidence type="ECO:0000259" key="7">
    <source>
        <dbReference type="PROSITE" id="PS50850"/>
    </source>
</evidence>
<feature type="transmembrane region" description="Helical" evidence="6">
    <location>
        <begin position="366"/>
        <end position="389"/>
    </location>
</feature>
<dbReference type="InterPro" id="IPR036259">
    <property type="entry name" value="MFS_trans_sf"/>
</dbReference>
<evidence type="ECO:0000256" key="5">
    <source>
        <dbReference type="ARBA" id="ARBA00023136"/>
    </source>
</evidence>
<dbReference type="Proteomes" id="UP000332933">
    <property type="component" value="Unassembled WGS sequence"/>
</dbReference>
<dbReference type="GO" id="GO:0022857">
    <property type="term" value="F:transmembrane transporter activity"/>
    <property type="evidence" value="ECO:0007669"/>
    <property type="project" value="InterPro"/>
</dbReference>
<reference evidence="9 10" key="1">
    <citation type="submission" date="2019-03" db="EMBL/GenBank/DDBJ databases">
        <authorList>
            <person name="Gaulin E."/>
            <person name="Dumas B."/>
        </authorList>
    </citation>
    <scope>NUCLEOTIDE SEQUENCE [LARGE SCALE GENOMIC DNA]</scope>
    <source>
        <strain evidence="9">CBS 568.67</strain>
    </source>
</reference>
<evidence type="ECO:0000256" key="4">
    <source>
        <dbReference type="ARBA" id="ARBA00022989"/>
    </source>
</evidence>
<comment type="subcellular location">
    <subcellularLocation>
        <location evidence="1">Membrane</location>
        <topology evidence="1">Multi-pass membrane protein</topology>
    </subcellularLocation>
</comment>
<dbReference type="EMBL" id="VJMH01000306">
    <property type="protein sequence ID" value="KAF0717085.1"/>
    <property type="molecule type" value="Genomic_DNA"/>
</dbReference>
<dbReference type="EMBL" id="CAADRA010000306">
    <property type="protein sequence ID" value="VFT79703.1"/>
    <property type="molecule type" value="Genomic_DNA"/>
</dbReference>
<evidence type="ECO:0000256" key="1">
    <source>
        <dbReference type="ARBA" id="ARBA00004141"/>
    </source>
</evidence>
<dbReference type="OrthoDB" id="4139357at2759"/>
<dbReference type="InterPro" id="IPR020846">
    <property type="entry name" value="MFS_dom"/>
</dbReference>
<feature type="transmembrane region" description="Helical" evidence="6">
    <location>
        <begin position="276"/>
        <end position="296"/>
    </location>
</feature>
<dbReference type="Gene3D" id="1.20.1250.20">
    <property type="entry name" value="MFS general substrate transporter like domains"/>
    <property type="match status" value="1"/>
</dbReference>
<accession>A0A485K8U2</accession>
<evidence type="ECO:0000313" key="10">
    <source>
        <dbReference type="Proteomes" id="UP000332933"/>
    </source>
</evidence>
<feature type="domain" description="Major facilitator superfamily (MFS) profile" evidence="7">
    <location>
        <begin position="30"/>
        <end position="457"/>
    </location>
</feature>
<evidence type="ECO:0000256" key="6">
    <source>
        <dbReference type="SAM" id="Phobius"/>
    </source>
</evidence>
<keyword evidence="2" id="KW-0813">Transport</keyword>
<dbReference type="GO" id="GO:0016020">
    <property type="term" value="C:membrane"/>
    <property type="evidence" value="ECO:0007669"/>
    <property type="project" value="UniProtKB-SubCell"/>
</dbReference>
<feature type="transmembrane region" description="Helical" evidence="6">
    <location>
        <begin position="157"/>
        <end position="177"/>
    </location>
</feature>
<reference evidence="8" key="2">
    <citation type="submission" date="2019-06" db="EMBL/GenBank/DDBJ databases">
        <title>Genomics analysis of Aphanomyces spp. identifies a new class of oomycete effector associated with host adaptation.</title>
        <authorList>
            <person name="Gaulin E."/>
        </authorList>
    </citation>
    <scope>NUCLEOTIDE SEQUENCE</scope>
    <source>
        <strain evidence="8">CBS 578.67</strain>
    </source>
</reference>
<evidence type="ECO:0000256" key="2">
    <source>
        <dbReference type="ARBA" id="ARBA00022448"/>
    </source>
</evidence>